<protein>
    <submittedName>
        <fullName evidence="4">GNAT family N-acetyltransferase</fullName>
    </submittedName>
</protein>
<dbReference type="Gene3D" id="3.40.630.30">
    <property type="match status" value="1"/>
</dbReference>
<evidence type="ECO:0000256" key="2">
    <source>
        <dbReference type="ARBA" id="ARBA00023315"/>
    </source>
</evidence>
<dbReference type="CDD" id="cd04301">
    <property type="entry name" value="NAT_SF"/>
    <property type="match status" value="1"/>
</dbReference>
<dbReference type="Pfam" id="PF00583">
    <property type="entry name" value="Acetyltransf_1"/>
    <property type="match status" value="1"/>
</dbReference>
<keyword evidence="1 4" id="KW-0808">Transferase</keyword>
<evidence type="ECO:0000256" key="1">
    <source>
        <dbReference type="ARBA" id="ARBA00022679"/>
    </source>
</evidence>
<dbReference type="PROSITE" id="PS51186">
    <property type="entry name" value="GNAT"/>
    <property type="match status" value="1"/>
</dbReference>
<gene>
    <name evidence="4" type="ORF">BK138_07295</name>
</gene>
<evidence type="ECO:0000313" key="5">
    <source>
        <dbReference type="Proteomes" id="UP000187172"/>
    </source>
</evidence>
<dbReference type="STRING" id="297318.BK138_07295"/>
<dbReference type="InterPro" id="IPR050680">
    <property type="entry name" value="YpeA/RimI_acetyltransf"/>
</dbReference>
<dbReference type="AlphaFoldDB" id="A0A1R1F2S5"/>
<evidence type="ECO:0000259" key="3">
    <source>
        <dbReference type="PROSITE" id="PS51186"/>
    </source>
</evidence>
<dbReference type="PANTHER" id="PTHR43420:SF41">
    <property type="entry name" value="IAA ACETYLTRANSFERASE"/>
    <property type="match status" value="1"/>
</dbReference>
<sequence>MEITIQPWGIGEDIPYDLLLLADPSKEMVEDYVARGRGYGAYLNGELAGEYVLIDTHPKTVEIVNIAVREDLQGKGIGKMLIENAVEEARRQGAHAVEIGTANSSFPQLKLYQRCGFRIVGVDPGFFIRHYEEVFYEDGIQVQDMVRLRLDLI</sequence>
<dbReference type="PANTHER" id="PTHR43420">
    <property type="entry name" value="ACETYLTRANSFERASE"/>
    <property type="match status" value="1"/>
</dbReference>
<dbReference type="RefSeq" id="WP_076167814.1">
    <property type="nucleotide sequence ID" value="NZ_MRTP01000001.1"/>
</dbReference>
<feature type="domain" description="N-acetyltransferase" evidence="3">
    <location>
        <begin position="1"/>
        <end position="138"/>
    </location>
</feature>
<dbReference type="Proteomes" id="UP000187172">
    <property type="component" value="Unassembled WGS sequence"/>
</dbReference>
<dbReference type="InterPro" id="IPR000182">
    <property type="entry name" value="GNAT_dom"/>
</dbReference>
<evidence type="ECO:0000313" key="4">
    <source>
        <dbReference type="EMBL" id="OMF58331.1"/>
    </source>
</evidence>
<comment type="caution">
    <text evidence="4">The sequence shown here is derived from an EMBL/GenBank/DDBJ whole genome shotgun (WGS) entry which is preliminary data.</text>
</comment>
<dbReference type="SUPFAM" id="SSF55729">
    <property type="entry name" value="Acyl-CoA N-acyltransferases (Nat)"/>
    <property type="match status" value="1"/>
</dbReference>
<organism evidence="4 5">
    <name type="scientific">Paenibacillus rhizosphaerae</name>
    <dbReference type="NCBI Taxonomy" id="297318"/>
    <lineage>
        <taxon>Bacteria</taxon>
        <taxon>Bacillati</taxon>
        <taxon>Bacillota</taxon>
        <taxon>Bacilli</taxon>
        <taxon>Bacillales</taxon>
        <taxon>Paenibacillaceae</taxon>
        <taxon>Paenibacillus</taxon>
    </lineage>
</organism>
<name>A0A1R1F2S5_9BACL</name>
<keyword evidence="5" id="KW-1185">Reference proteome</keyword>
<dbReference type="EMBL" id="MRTP01000001">
    <property type="protein sequence ID" value="OMF58331.1"/>
    <property type="molecule type" value="Genomic_DNA"/>
</dbReference>
<proteinExistence type="predicted"/>
<dbReference type="GO" id="GO:0016747">
    <property type="term" value="F:acyltransferase activity, transferring groups other than amino-acyl groups"/>
    <property type="evidence" value="ECO:0007669"/>
    <property type="project" value="InterPro"/>
</dbReference>
<accession>A0A1R1F2S5</accession>
<dbReference type="InterPro" id="IPR016181">
    <property type="entry name" value="Acyl_CoA_acyltransferase"/>
</dbReference>
<reference evidence="4 5" key="1">
    <citation type="submission" date="2016-11" db="EMBL/GenBank/DDBJ databases">
        <title>Paenibacillus species isolates.</title>
        <authorList>
            <person name="Beno S.M."/>
        </authorList>
    </citation>
    <scope>NUCLEOTIDE SEQUENCE [LARGE SCALE GENOMIC DNA]</scope>
    <source>
        <strain evidence="4 5">FSL R5-0378</strain>
    </source>
</reference>
<keyword evidence="2" id="KW-0012">Acyltransferase</keyword>